<evidence type="ECO:0000259" key="3">
    <source>
        <dbReference type="PROSITE" id="PS50048"/>
    </source>
</evidence>
<feature type="compositionally biased region" description="Low complexity" evidence="2">
    <location>
        <begin position="421"/>
        <end position="436"/>
    </location>
</feature>
<dbReference type="Pfam" id="PF11951">
    <property type="entry name" value="Fungal_trans_2"/>
    <property type="match status" value="1"/>
</dbReference>
<feature type="compositionally biased region" description="Pro residues" evidence="2">
    <location>
        <begin position="406"/>
        <end position="420"/>
    </location>
</feature>
<keyword evidence="5" id="KW-1185">Reference proteome</keyword>
<organism evidence="4">
    <name type="scientific">Rosellinia necatrix</name>
    <name type="common">White root-rot fungus</name>
    <dbReference type="NCBI Taxonomy" id="77044"/>
    <lineage>
        <taxon>Eukaryota</taxon>
        <taxon>Fungi</taxon>
        <taxon>Dikarya</taxon>
        <taxon>Ascomycota</taxon>
        <taxon>Pezizomycotina</taxon>
        <taxon>Sordariomycetes</taxon>
        <taxon>Xylariomycetidae</taxon>
        <taxon>Xylariales</taxon>
        <taxon>Xylariaceae</taxon>
        <taxon>Rosellinia</taxon>
    </lineage>
</organism>
<dbReference type="InterPro" id="IPR001138">
    <property type="entry name" value="Zn2Cys6_DnaBD"/>
</dbReference>
<dbReference type="InterPro" id="IPR053175">
    <property type="entry name" value="DHMBA_Reg_Transcription_Factor"/>
</dbReference>
<keyword evidence="1" id="KW-0539">Nucleus</keyword>
<dbReference type="PANTHER" id="PTHR38791:SF11">
    <property type="entry name" value="ZN(II)2CYS6 TRANSCRIPTION FACTOR (EUROFUNG)"/>
    <property type="match status" value="1"/>
</dbReference>
<evidence type="ECO:0000256" key="2">
    <source>
        <dbReference type="SAM" id="MobiDB-lite"/>
    </source>
</evidence>
<accession>A0A1W2TUY7</accession>
<evidence type="ECO:0000256" key="1">
    <source>
        <dbReference type="ARBA" id="ARBA00023242"/>
    </source>
</evidence>
<feature type="region of interest" description="Disordered" evidence="2">
    <location>
        <begin position="71"/>
        <end position="127"/>
    </location>
</feature>
<evidence type="ECO:0000313" key="4">
    <source>
        <dbReference type="EMBL" id="GAP92431.2"/>
    </source>
</evidence>
<evidence type="ECO:0000313" key="5">
    <source>
        <dbReference type="Proteomes" id="UP000054516"/>
    </source>
</evidence>
<protein>
    <submittedName>
        <fullName evidence="4">Putative C6 zinc finger domain-containing protein</fullName>
    </submittedName>
</protein>
<dbReference type="Pfam" id="PF00172">
    <property type="entry name" value="Zn_clus"/>
    <property type="match status" value="1"/>
</dbReference>
<dbReference type="AlphaFoldDB" id="A0A1W2TUY7"/>
<proteinExistence type="predicted"/>
<sequence>MTQLIEGTAPAPAPNPVTGQVEGPRKHCWECLRRRLVCDSVRPVCNRCRKNGIVCPGYGEQQPLRWVKPGRVTVRNRRRPKAGSTTTAKRARVAKRTPDSTDDDPVVDGDAVDQSSSTTSDLSSSDGELQSQSVARQLFALSQPRAVDSIMRYDIWCENFAGIEASYIYNVEMYERSTPLKLLRHDGEFKMPLATIARILPAAIKGLFIIFALGHQMYKLPGDAEENVRDRARSAIAFWTCQVIRTLNEDIAEEETRASDGTMTGVLMLMLADQQIQASSRWRLHYSGLMKMVRMRGGVEKLWHERPHMHNTIQTWVLGEVFANTTSPSNDQLMVLTHPKRLAFTESTWATIPPVYIGSICPPPLFRAVIRINHLRALASRSVYNPNFPYSPPSSSSSSSSSSSPSPLPSDPSTPSPWSPSSPSSHHPPSSSSSSFTYSSEDDIPLYTDAPTLLAHILAFSPSSYVDAHGSQDAREYWLLVVRVYHSAVVLYCILSLRGLLLLPPESKDLERTVRAHYDRLLLDLKAGLRHEGFRNCLFWPLVVAGVCAARGTAFERAFIADALRDAVKDVGSSMLLLARKVLTVFWASGKTGWDDCFDQPYLFMA</sequence>
<dbReference type="InterPro" id="IPR036864">
    <property type="entry name" value="Zn2-C6_fun-type_DNA-bd_sf"/>
</dbReference>
<dbReference type="PROSITE" id="PS50048">
    <property type="entry name" value="ZN2_CY6_FUNGAL_2"/>
    <property type="match status" value="1"/>
</dbReference>
<dbReference type="OMA" id="RKRHCWE"/>
<dbReference type="CDD" id="cd00067">
    <property type="entry name" value="GAL4"/>
    <property type="match status" value="1"/>
</dbReference>
<feature type="domain" description="Zn(2)-C6 fungal-type" evidence="3">
    <location>
        <begin position="27"/>
        <end position="55"/>
    </location>
</feature>
<dbReference type="GO" id="GO:0000981">
    <property type="term" value="F:DNA-binding transcription factor activity, RNA polymerase II-specific"/>
    <property type="evidence" value="ECO:0007669"/>
    <property type="project" value="InterPro"/>
</dbReference>
<feature type="compositionally biased region" description="Low complexity" evidence="2">
    <location>
        <begin position="394"/>
        <end position="405"/>
    </location>
</feature>
<feature type="compositionally biased region" description="Acidic residues" evidence="2">
    <location>
        <begin position="100"/>
        <end position="111"/>
    </location>
</feature>
<dbReference type="Proteomes" id="UP000054516">
    <property type="component" value="Unassembled WGS sequence"/>
</dbReference>
<dbReference type="GO" id="GO:0008270">
    <property type="term" value="F:zinc ion binding"/>
    <property type="evidence" value="ECO:0007669"/>
    <property type="project" value="InterPro"/>
</dbReference>
<feature type="region of interest" description="Disordered" evidence="2">
    <location>
        <begin position="394"/>
        <end position="436"/>
    </location>
</feature>
<dbReference type="EMBL" id="DF977524">
    <property type="protein sequence ID" value="GAP92431.2"/>
    <property type="molecule type" value="Genomic_DNA"/>
</dbReference>
<feature type="compositionally biased region" description="Low complexity" evidence="2">
    <location>
        <begin position="112"/>
        <end position="126"/>
    </location>
</feature>
<name>A0A1W2TUY7_ROSNE</name>
<dbReference type="OrthoDB" id="5386330at2759"/>
<dbReference type="PANTHER" id="PTHR38791">
    <property type="entry name" value="ZN(II)2CYS6 TRANSCRIPTION FACTOR (EUROFUNG)-RELATED-RELATED"/>
    <property type="match status" value="1"/>
</dbReference>
<gene>
    <name evidence="4" type="ORF">SAMD00023353_7900260</name>
</gene>
<dbReference type="InterPro" id="IPR021858">
    <property type="entry name" value="Fun_TF"/>
</dbReference>
<feature type="region of interest" description="Disordered" evidence="2">
    <location>
        <begin position="1"/>
        <end position="23"/>
    </location>
</feature>
<reference evidence="4" key="1">
    <citation type="submission" date="2016-03" db="EMBL/GenBank/DDBJ databases">
        <title>Draft genome sequence of Rosellinia necatrix.</title>
        <authorList>
            <person name="Kanematsu S."/>
        </authorList>
    </citation>
    <scope>NUCLEOTIDE SEQUENCE [LARGE SCALE GENOMIC DNA]</scope>
    <source>
        <strain evidence="4">W97</strain>
    </source>
</reference>
<dbReference type="SUPFAM" id="SSF57701">
    <property type="entry name" value="Zn2/Cys6 DNA-binding domain"/>
    <property type="match status" value="1"/>
</dbReference>